<keyword evidence="4" id="KW-1185">Reference proteome</keyword>
<dbReference type="GO" id="GO:0009279">
    <property type="term" value="C:cell outer membrane"/>
    <property type="evidence" value="ECO:0007669"/>
    <property type="project" value="UniProtKB-SubCell"/>
</dbReference>
<protein>
    <submittedName>
        <fullName evidence="3">TonB-dependent receptor plug domain-containing protein</fullName>
    </submittedName>
</protein>
<keyword evidence="1" id="KW-1134">Transmembrane beta strand</keyword>
<name>A0A839IY67_9GAMM</name>
<evidence type="ECO:0000313" key="3">
    <source>
        <dbReference type="EMBL" id="MBB1489911.1"/>
    </source>
</evidence>
<reference evidence="3 4" key="1">
    <citation type="submission" date="2020-08" db="EMBL/GenBank/DDBJ databases">
        <title>Oceanospirillum sp. nov. isolated from marine sediment.</title>
        <authorList>
            <person name="Ji X."/>
        </authorList>
    </citation>
    <scope>NUCLEOTIDE SEQUENCE [LARGE SCALE GENOMIC DNA]</scope>
    <source>
        <strain evidence="3 4">D5</strain>
    </source>
</reference>
<evidence type="ECO:0000256" key="1">
    <source>
        <dbReference type="PROSITE-ProRule" id="PRU01360"/>
    </source>
</evidence>
<sequence length="75" mass="7715">MLDEVVVVGYGTSTSSALSGSVAGVSSTSNIKIRGVGSFKTKGTPLYVIDGVISSANDFKRLDESMIASADILKD</sequence>
<dbReference type="SUPFAM" id="SSF56935">
    <property type="entry name" value="Porins"/>
    <property type="match status" value="1"/>
</dbReference>
<keyword evidence="1" id="KW-0812">Transmembrane</keyword>
<dbReference type="EMBL" id="JACJFM010000360">
    <property type="protein sequence ID" value="MBB1489911.1"/>
    <property type="molecule type" value="Genomic_DNA"/>
</dbReference>
<keyword evidence="1" id="KW-0813">Transport</keyword>
<feature type="domain" description="TonB-dependent receptor plug" evidence="2">
    <location>
        <begin position="12"/>
        <end position="74"/>
    </location>
</feature>
<evidence type="ECO:0000313" key="4">
    <source>
        <dbReference type="Proteomes" id="UP000565262"/>
    </source>
</evidence>
<dbReference type="InterPro" id="IPR039426">
    <property type="entry name" value="TonB-dep_rcpt-like"/>
</dbReference>
<feature type="non-terminal residue" evidence="3">
    <location>
        <position position="75"/>
    </location>
</feature>
<accession>A0A839IY67</accession>
<dbReference type="InterPro" id="IPR037066">
    <property type="entry name" value="Plug_dom_sf"/>
</dbReference>
<comment type="caution">
    <text evidence="3">The sequence shown here is derived from an EMBL/GenBank/DDBJ whole genome shotgun (WGS) entry which is preliminary data.</text>
</comment>
<comment type="subcellular location">
    <subcellularLocation>
        <location evidence="1">Cell outer membrane</location>
        <topology evidence="1">Multi-pass membrane protein</topology>
    </subcellularLocation>
</comment>
<keyword evidence="1" id="KW-0472">Membrane</keyword>
<keyword evidence="3" id="KW-0675">Receptor</keyword>
<proteinExistence type="inferred from homology"/>
<dbReference type="AlphaFoldDB" id="A0A839IY67"/>
<dbReference type="Gene3D" id="2.170.130.10">
    <property type="entry name" value="TonB-dependent receptor, plug domain"/>
    <property type="match status" value="1"/>
</dbReference>
<dbReference type="Pfam" id="PF07715">
    <property type="entry name" value="Plug"/>
    <property type="match status" value="1"/>
</dbReference>
<dbReference type="InterPro" id="IPR012910">
    <property type="entry name" value="Plug_dom"/>
</dbReference>
<evidence type="ECO:0000259" key="2">
    <source>
        <dbReference type="Pfam" id="PF07715"/>
    </source>
</evidence>
<keyword evidence="1" id="KW-0998">Cell outer membrane</keyword>
<dbReference type="PROSITE" id="PS52016">
    <property type="entry name" value="TONB_DEPENDENT_REC_3"/>
    <property type="match status" value="1"/>
</dbReference>
<comment type="similarity">
    <text evidence="1">Belongs to the TonB-dependent receptor family.</text>
</comment>
<gene>
    <name evidence="3" type="ORF">H4O21_25240</name>
</gene>
<organism evidence="3 4">
    <name type="scientific">Oceanospirillum sediminis</name>
    <dbReference type="NCBI Taxonomy" id="2760088"/>
    <lineage>
        <taxon>Bacteria</taxon>
        <taxon>Pseudomonadati</taxon>
        <taxon>Pseudomonadota</taxon>
        <taxon>Gammaproteobacteria</taxon>
        <taxon>Oceanospirillales</taxon>
        <taxon>Oceanospirillaceae</taxon>
        <taxon>Oceanospirillum</taxon>
    </lineage>
</organism>
<dbReference type="Proteomes" id="UP000565262">
    <property type="component" value="Unassembled WGS sequence"/>
</dbReference>